<dbReference type="PROSITE" id="PS51257">
    <property type="entry name" value="PROKAR_LIPOPROTEIN"/>
    <property type="match status" value="1"/>
</dbReference>
<evidence type="ECO:0000313" key="2">
    <source>
        <dbReference type="Proteomes" id="UP000625316"/>
    </source>
</evidence>
<organism evidence="1 2">
    <name type="scientific">Romeriopsis navalis LEGE 11480</name>
    <dbReference type="NCBI Taxonomy" id="2777977"/>
    <lineage>
        <taxon>Bacteria</taxon>
        <taxon>Bacillati</taxon>
        <taxon>Cyanobacteriota</taxon>
        <taxon>Cyanophyceae</taxon>
        <taxon>Leptolyngbyales</taxon>
        <taxon>Leptolyngbyaceae</taxon>
        <taxon>Romeriopsis</taxon>
        <taxon>Romeriopsis navalis</taxon>
    </lineage>
</organism>
<dbReference type="AlphaFoldDB" id="A0A928Z306"/>
<gene>
    <name evidence="1" type="ORF">IQ266_07550</name>
</gene>
<accession>A0A928Z306</accession>
<comment type="caution">
    <text evidence="1">The sequence shown here is derived from an EMBL/GenBank/DDBJ whole genome shotgun (WGS) entry which is preliminary data.</text>
</comment>
<dbReference type="EMBL" id="JADEXQ010000018">
    <property type="protein sequence ID" value="MBE9029582.1"/>
    <property type="molecule type" value="Genomic_DNA"/>
</dbReference>
<proteinExistence type="predicted"/>
<dbReference type="RefSeq" id="WP_264324399.1">
    <property type="nucleotide sequence ID" value="NZ_JADEXQ010000018.1"/>
</dbReference>
<evidence type="ECO:0000313" key="1">
    <source>
        <dbReference type="EMBL" id="MBE9029582.1"/>
    </source>
</evidence>
<reference evidence="1" key="1">
    <citation type="submission" date="2020-10" db="EMBL/GenBank/DDBJ databases">
        <authorList>
            <person name="Castelo-Branco R."/>
            <person name="Eusebio N."/>
            <person name="Adriana R."/>
            <person name="Vieira A."/>
            <person name="Brugerolle De Fraissinette N."/>
            <person name="Rezende De Castro R."/>
            <person name="Schneider M.P."/>
            <person name="Vasconcelos V."/>
            <person name="Leao P.N."/>
        </authorList>
    </citation>
    <scope>NUCLEOTIDE SEQUENCE</scope>
    <source>
        <strain evidence="1">LEGE 11480</strain>
    </source>
</reference>
<dbReference type="Proteomes" id="UP000625316">
    <property type="component" value="Unassembled WGS sequence"/>
</dbReference>
<sequence>MKMTQTIKLSAVSILAIGVGCFIPMSAWALPGQSMSQAMKFAASRPLWRGYKIGRDKETRSDQTLSKPFQGGELRFAIYPSSITRPLSSRSKSESLEIRAVRSRLDFVRDEGKGLALIRQAFGDRVAQDFAASRYTDKIMNPFYKTPELFYKGKRYGYVVGQNSYSPYYDGDSNVERFTIYSLSTWKKVRNGSRYCSTRPHERQCAPI</sequence>
<name>A0A928Z306_9CYAN</name>
<protein>
    <submittedName>
        <fullName evidence="1">Uncharacterized protein</fullName>
    </submittedName>
</protein>
<keyword evidence="2" id="KW-1185">Reference proteome</keyword>